<feature type="domain" description="Bromo" evidence="6">
    <location>
        <begin position="196"/>
        <end position="268"/>
    </location>
</feature>
<keyword evidence="9" id="KW-1185">Reference proteome</keyword>
<dbReference type="Pfam" id="PF17035">
    <property type="entry name" value="BET"/>
    <property type="match status" value="1"/>
</dbReference>
<feature type="compositionally biased region" description="Basic residues" evidence="5">
    <location>
        <begin position="136"/>
        <end position="147"/>
    </location>
</feature>
<proteinExistence type="predicted"/>
<feature type="region of interest" description="Disordered" evidence="5">
    <location>
        <begin position="128"/>
        <end position="161"/>
    </location>
</feature>
<feature type="compositionally biased region" description="Low complexity" evidence="5">
    <location>
        <begin position="361"/>
        <end position="370"/>
    </location>
</feature>
<dbReference type="EMBL" id="JBFOLK010000008">
    <property type="protein sequence ID" value="KAL2490919.1"/>
    <property type="molecule type" value="Genomic_DNA"/>
</dbReference>
<evidence type="ECO:0000256" key="2">
    <source>
        <dbReference type="ARBA" id="ARBA00023117"/>
    </source>
</evidence>
<dbReference type="PROSITE" id="PS51525">
    <property type="entry name" value="NET"/>
    <property type="match status" value="1"/>
</dbReference>
<accession>A0ABD1RSB1</accession>
<dbReference type="PANTHER" id="PTHR45926">
    <property type="entry name" value="OSJNBA0053K19.4 PROTEIN"/>
    <property type="match status" value="1"/>
</dbReference>
<evidence type="ECO:0000259" key="7">
    <source>
        <dbReference type="PROSITE" id="PS51525"/>
    </source>
</evidence>
<dbReference type="InterPro" id="IPR038336">
    <property type="entry name" value="NET_sf"/>
</dbReference>
<evidence type="ECO:0000256" key="5">
    <source>
        <dbReference type="SAM" id="MobiDB-lite"/>
    </source>
</evidence>
<evidence type="ECO:0000256" key="4">
    <source>
        <dbReference type="PROSITE-ProRule" id="PRU00035"/>
    </source>
</evidence>
<keyword evidence="1" id="KW-0805">Transcription regulation</keyword>
<dbReference type="PRINTS" id="PR00503">
    <property type="entry name" value="BROMODOMAIN"/>
</dbReference>
<dbReference type="InterPro" id="IPR001487">
    <property type="entry name" value="Bromodomain"/>
</dbReference>
<name>A0ABD1RSB1_9LAMI</name>
<dbReference type="PROSITE" id="PS50014">
    <property type="entry name" value="BROMODOMAIN_2"/>
    <property type="match status" value="1"/>
</dbReference>
<dbReference type="InterPro" id="IPR027353">
    <property type="entry name" value="NET_dom"/>
</dbReference>
<dbReference type="Pfam" id="PF00439">
    <property type="entry name" value="Bromodomain"/>
    <property type="match status" value="1"/>
</dbReference>
<feature type="compositionally biased region" description="Acidic residues" evidence="5">
    <location>
        <begin position="600"/>
        <end position="609"/>
    </location>
</feature>
<dbReference type="Gene3D" id="1.20.1270.220">
    <property type="match status" value="1"/>
</dbReference>
<feature type="compositionally biased region" description="Basic and acidic residues" evidence="5">
    <location>
        <begin position="550"/>
        <end position="569"/>
    </location>
</feature>
<feature type="compositionally biased region" description="Low complexity" evidence="5">
    <location>
        <begin position="22"/>
        <end position="37"/>
    </location>
</feature>
<feature type="compositionally biased region" description="Acidic residues" evidence="5">
    <location>
        <begin position="532"/>
        <end position="541"/>
    </location>
</feature>
<comment type="caution">
    <text evidence="8">The sequence shown here is derived from an EMBL/GenBank/DDBJ whole genome shotgun (WGS) entry which is preliminary data.</text>
</comment>
<organism evidence="8 9">
    <name type="scientific">Abeliophyllum distichum</name>
    <dbReference type="NCBI Taxonomy" id="126358"/>
    <lineage>
        <taxon>Eukaryota</taxon>
        <taxon>Viridiplantae</taxon>
        <taxon>Streptophyta</taxon>
        <taxon>Embryophyta</taxon>
        <taxon>Tracheophyta</taxon>
        <taxon>Spermatophyta</taxon>
        <taxon>Magnoliopsida</taxon>
        <taxon>eudicotyledons</taxon>
        <taxon>Gunneridae</taxon>
        <taxon>Pentapetalae</taxon>
        <taxon>asterids</taxon>
        <taxon>lamiids</taxon>
        <taxon>Lamiales</taxon>
        <taxon>Oleaceae</taxon>
        <taxon>Forsythieae</taxon>
        <taxon>Abeliophyllum</taxon>
    </lineage>
</organism>
<feature type="compositionally biased region" description="Low complexity" evidence="5">
    <location>
        <begin position="571"/>
        <end position="599"/>
    </location>
</feature>
<protein>
    <submittedName>
        <fullName evidence="8">Transcription factor GTE3</fullName>
    </submittedName>
</protein>
<keyword evidence="3" id="KW-0804">Transcription</keyword>
<feature type="region of interest" description="Disordered" evidence="5">
    <location>
        <begin position="498"/>
        <end position="609"/>
    </location>
</feature>
<gene>
    <name evidence="8" type="ORF">Adt_26547</name>
</gene>
<feature type="region of interest" description="Disordered" evidence="5">
    <location>
        <begin position="329"/>
        <end position="421"/>
    </location>
</feature>
<feature type="compositionally biased region" description="Basic and acidic residues" evidence="5">
    <location>
        <begin position="521"/>
        <end position="531"/>
    </location>
</feature>
<feature type="region of interest" description="Disordered" evidence="5">
    <location>
        <begin position="16"/>
        <end position="63"/>
    </location>
</feature>
<sequence length="609" mass="67405">MASALFASQNESSWVHMGKKIPSSNSRLNANPNPNSNPKKKQKKFHHVATNGGAAGRYNDDSPVVTQAASDDAYSFNQTSTSRSVFNHGDYLTYNLSSYTKSELLKLRRRLAAELEQIRGFRAQLDSGQFNINNHPRSRGKSKKLPGNKRPGASFVSNKDPKRLSGGLDNGNFGMEPVINYQDMLKECKQILTKLMKHKNGWIFNAPVDAAALGLLDYHQIVKQPMDLGTVKSILAKDLYPSPVEFATDVRLTFNNALLYNPKTDQVHGMAEQLLARFEELFRPIQEKIDRSNMHSREREFQAFRVNDQVQYSANEELQGSSWDNYNQIIASPGMGKKRKPRASPVPVPQMSKKPEKAPMHTHSSSSTPSYQPPPPMDQPMQEETPSPVRAPPPVKEEKIGRGSTVKQPKPRAKDLNKRDMSMEEKHKLGLGLQSLPQEKMPQLVQIIRKRNEHLAQDGDEIELDIEALDTETLWELDRFVTNWKKMVSKTKRQALMNNNLPAAPSTPIAEADTGAMGKGNELERRPKKNDDEDVDIDDDMPATNFPPVEIEKDEGGGGVGHDQDHDHGNATSSSGTSSSSSSGSSSSSDSDSGSSSGSDSDDADDAQS</sequence>
<dbReference type="AlphaFoldDB" id="A0ABD1RSB1"/>
<dbReference type="Gene3D" id="1.20.920.10">
    <property type="entry name" value="Bromodomain-like"/>
    <property type="match status" value="1"/>
</dbReference>
<feature type="domain" description="NET" evidence="7">
    <location>
        <begin position="411"/>
        <end position="492"/>
    </location>
</feature>
<keyword evidence="2 4" id="KW-0103">Bromodomain</keyword>
<evidence type="ECO:0000256" key="3">
    <source>
        <dbReference type="ARBA" id="ARBA00023163"/>
    </source>
</evidence>
<evidence type="ECO:0000259" key="6">
    <source>
        <dbReference type="PROSITE" id="PS50014"/>
    </source>
</evidence>
<feature type="compositionally biased region" description="Basic and acidic residues" evidence="5">
    <location>
        <begin position="412"/>
        <end position="421"/>
    </location>
</feature>
<dbReference type="InterPro" id="IPR036427">
    <property type="entry name" value="Bromodomain-like_sf"/>
</dbReference>
<feature type="compositionally biased region" description="Basic residues" evidence="5">
    <location>
        <begin position="38"/>
        <end position="47"/>
    </location>
</feature>
<reference evidence="9" key="1">
    <citation type="submission" date="2024-07" db="EMBL/GenBank/DDBJ databases">
        <title>Two chromosome-level genome assemblies of Korean endemic species Abeliophyllum distichum and Forsythia ovata (Oleaceae).</title>
        <authorList>
            <person name="Jang H."/>
        </authorList>
    </citation>
    <scope>NUCLEOTIDE SEQUENCE [LARGE SCALE GENOMIC DNA]</scope>
</reference>
<dbReference type="Proteomes" id="UP001604336">
    <property type="component" value="Unassembled WGS sequence"/>
</dbReference>
<evidence type="ECO:0000256" key="1">
    <source>
        <dbReference type="ARBA" id="ARBA00023015"/>
    </source>
</evidence>
<dbReference type="SMART" id="SM00297">
    <property type="entry name" value="BROMO"/>
    <property type="match status" value="1"/>
</dbReference>
<dbReference type="SUPFAM" id="SSF47370">
    <property type="entry name" value="Bromodomain"/>
    <property type="match status" value="1"/>
</dbReference>
<evidence type="ECO:0000313" key="8">
    <source>
        <dbReference type="EMBL" id="KAL2490919.1"/>
    </source>
</evidence>
<evidence type="ECO:0000313" key="9">
    <source>
        <dbReference type="Proteomes" id="UP001604336"/>
    </source>
</evidence>